<dbReference type="AlphaFoldDB" id="A0AAV1D1S6"/>
<dbReference type="Proteomes" id="UP001161247">
    <property type="component" value="Chromosome 4"/>
</dbReference>
<evidence type="ECO:0000313" key="2">
    <source>
        <dbReference type="EMBL" id="CAI9101707.1"/>
    </source>
</evidence>
<accession>A0AAV1D1S6</accession>
<sequence>MESCIDFLECLETDMVLNILKCMDDPADLLRASIVSRGWRDFVVANKLSKILCVGRFPQLANVVDVAEFNCKKTVSTDVGSSSSSEREILSSDHKAFASLLHTLTKLIPSPTECIKEAFSASSTDNYPDESVVHTLDPRDRFARRASYWSSKGQKDPSVPETLIYKLKSDFCVITEIDIQPFEAFFQMGYPIYSANSVRFRFGHPKSINEVENFESLEGPADDKFIWTYTSPKFPMVQENRLQHFKFPEPVLCMGGFLLVELLGRVQRQEMDGLFYICIAHVKVLGQPLSPAFNVEVVEPSGKFVLKYFPELLPQTLLSASKDREQEAAPTHLVASEEMLWGHVGLLEYLVGGGLEEDDDDEAGGWDEENEMDQFIL</sequence>
<keyword evidence="3" id="KW-1185">Reference proteome</keyword>
<dbReference type="Gene3D" id="1.20.1280.50">
    <property type="match status" value="1"/>
</dbReference>
<reference evidence="2" key="1">
    <citation type="submission" date="2023-03" db="EMBL/GenBank/DDBJ databases">
        <authorList>
            <person name="Julca I."/>
        </authorList>
    </citation>
    <scope>NUCLEOTIDE SEQUENCE</scope>
</reference>
<dbReference type="PANTHER" id="PTHR39741:SF14">
    <property type="entry name" value="F-BOX DOMAIN-CONTAINING PROTEIN"/>
    <property type="match status" value="1"/>
</dbReference>
<dbReference type="Pfam" id="PF00646">
    <property type="entry name" value="F-box"/>
    <property type="match status" value="1"/>
</dbReference>
<dbReference type="InterPro" id="IPR001810">
    <property type="entry name" value="F-box_dom"/>
</dbReference>
<protein>
    <submittedName>
        <fullName evidence="2">OLC1v1039099C1</fullName>
    </submittedName>
</protein>
<dbReference type="SUPFAM" id="SSF81383">
    <property type="entry name" value="F-box domain"/>
    <property type="match status" value="1"/>
</dbReference>
<dbReference type="PANTHER" id="PTHR39741">
    <property type="entry name" value="F-BOX DOMAIN CONTAINING PROTEIN, EXPRESSED"/>
    <property type="match status" value="1"/>
</dbReference>
<feature type="domain" description="F-box" evidence="1">
    <location>
        <begin position="10"/>
        <end position="44"/>
    </location>
</feature>
<evidence type="ECO:0000259" key="1">
    <source>
        <dbReference type="Pfam" id="PF00646"/>
    </source>
</evidence>
<dbReference type="EMBL" id="OX459121">
    <property type="protein sequence ID" value="CAI9101707.1"/>
    <property type="molecule type" value="Genomic_DNA"/>
</dbReference>
<proteinExistence type="predicted"/>
<name>A0AAV1D1S6_OLDCO</name>
<dbReference type="InterPro" id="IPR055336">
    <property type="entry name" value="At4g00755-like"/>
</dbReference>
<dbReference type="InterPro" id="IPR036047">
    <property type="entry name" value="F-box-like_dom_sf"/>
</dbReference>
<gene>
    <name evidence="2" type="ORF">OLC1_LOCUS11239</name>
</gene>
<organism evidence="2 3">
    <name type="scientific">Oldenlandia corymbosa var. corymbosa</name>
    <dbReference type="NCBI Taxonomy" id="529605"/>
    <lineage>
        <taxon>Eukaryota</taxon>
        <taxon>Viridiplantae</taxon>
        <taxon>Streptophyta</taxon>
        <taxon>Embryophyta</taxon>
        <taxon>Tracheophyta</taxon>
        <taxon>Spermatophyta</taxon>
        <taxon>Magnoliopsida</taxon>
        <taxon>eudicotyledons</taxon>
        <taxon>Gunneridae</taxon>
        <taxon>Pentapetalae</taxon>
        <taxon>asterids</taxon>
        <taxon>lamiids</taxon>
        <taxon>Gentianales</taxon>
        <taxon>Rubiaceae</taxon>
        <taxon>Rubioideae</taxon>
        <taxon>Spermacoceae</taxon>
        <taxon>Hedyotis-Oldenlandia complex</taxon>
        <taxon>Oldenlandia</taxon>
    </lineage>
</organism>
<evidence type="ECO:0000313" key="3">
    <source>
        <dbReference type="Proteomes" id="UP001161247"/>
    </source>
</evidence>